<dbReference type="Proteomes" id="UP000726737">
    <property type="component" value="Unassembled WGS sequence"/>
</dbReference>
<protein>
    <submittedName>
        <fullName evidence="1">Uncharacterized protein</fullName>
    </submittedName>
</protein>
<evidence type="ECO:0000313" key="2">
    <source>
        <dbReference type="Proteomes" id="UP000726737"/>
    </source>
</evidence>
<feature type="non-terminal residue" evidence="1">
    <location>
        <position position="1"/>
    </location>
</feature>
<name>A0A9P6PK34_9FUNG</name>
<proteinExistence type="predicted"/>
<keyword evidence="2" id="KW-1185">Reference proteome</keyword>
<feature type="non-terminal residue" evidence="1">
    <location>
        <position position="58"/>
    </location>
</feature>
<evidence type="ECO:0000313" key="1">
    <source>
        <dbReference type="EMBL" id="KAG0243204.1"/>
    </source>
</evidence>
<gene>
    <name evidence="1" type="ORF">BG011_003184</name>
</gene>
<organism evidence="1 2">
    <name type="scientific">Mortierella polycephala</name>
    <dbReference type="NCBI Taxonomy" id="41804"/>
    <lineage>
        <taxon>Eukaryota</taxon>
        <taxon>Fungi</taxon>
        <taxon>Fungi incertae sedis</taxon>
        <taxon>Mucoromycota</taxon>
        <taxon>Mortierellomycotina</taxon>
        <taxon>Mortierellomycetes</taxon>
        <taxon>Mortierellales</taxon>
        <taxon>Mortierellaceae</taxon>
        <taxon>Mortierella</taxon>
    </lineage>
</organism>
<dbReference type="EMBL" id="JAAAJA010002121">
    <property type="protein sequence ID" value="KAG0243204.1"/>
    <property type="molecule type" value="Genomic_DNA"/>
</dbReference>
<comment type="caution">
    <text evidence="1">The sequence shown here is derived from an EMBL/GenBank/DDBJ whole genome shotgun (WGS) entry which is preliminary data.</text>
</comment>
<dbReference type="AlphaFoldDB" id="A0A9P6PK34"/>
<sequence length="58" mass="6841">VSSPCRAHIILWRLCFPSSRHNPPSIFRTWTRIRIRIRARTLAWTLSKASVTFSFWVG</sequence>
<reference evidence="1" key="1">
    <citation type="journal article" date="2020" name="Fungal Divers.">
        <title>Resolving the Mortierellaceae phylogeny through synthesis of multi-gene phylogenetics and phylogenomics.</title>
        <authorList>
            <person name="Vandepol N."/>
            <person name="Liber J."/>
            <person name="Desiro A."/>
            <person name="Na H."/>
            <person name="Kennedy M."/>
            <person name="Barry K."/>
            <person name="Grigoriev I.V."/>
            <person name="Miller A.N."/>
            <person name="O'Donnell K."/>
            <person name="Stajich J.E."/>
            <person name="Bonito G."/>
        </authorList>
    </citation>
    <scope>NUCLEOTIDE SEQUENCE</scope>
    <source>
        <strain evidence="1">KOD948</strain>
    </source>
</reference>
<accession>A0A9P6PK34</accession>